<keyword evidence="5" id="KW-0539">Nucleus</keyword>
<evidence type="ECO:0000256" key="4">
    <source>
        <dbReference type="ARBA" id="ARBA00023163"/>
    </source>
</evidence>
<dbReference type="OrthoDB" id="693960at2759"/>
<reference evidence="8 9" key="1">
    <citation type="submission" date="2020-10" db="EMBL/GenBank/DDBJ databases">
        <title>The Coptis chinensis genome and diversification of protoberbering-type alkaloids.</title>
        <authorList>
            <person name="Wang B."/>
            <person name="Shu S."/>
            <person name="Song C."/>
            <person name="Liu Y."/>
        </authorList>
    </citation>
    <scope>NUCLEOTIDE SEQUENCE [LARGE SCALE GENOMIC DNA]</scope>
    <source>
        <strain evidence="8">HL-2020</strain>
        <tissue evidence="8">Leaf</tissue>
    </source>
</reference>
<dbReference type="Pfam" id="PF03106">
    <property type="entry name" value="WRKY"/>
    <property type="match status" value="1"/>
</dbReference>
<keyword evidence="9" id="KW-1185">Reference proteome</keyword>
<comment type="subcellular location">
    <subcellularLocation>
        <location evidence="1">Nucleus</location>
    </subcellularLocation>
</comment>
<feature type="compositionally biased region" description="Polar residues" evidence="6">
    <location>
        <begin position="89"/>
        <end position="101"/>
    </location>
</feature>
<dbReference type="SMR" id="A0A835LZW9"/>
<accession>A0A835LZW9</accession>
<dbReference type="Proteomes" id="UP000631114">
    <property type="component" value="Unassembled WGS sequence"/>
</dbReference>
<dbReference type="InterPro" id="IPR044810">
    <property type="entry name" value="WRKY_plant"/>
</dbReference>
<dbReference type="InterPro" id="IPR003657">
    <property type="entry name" value="WRKY_dom"/>
</dbReference>
<dbReference type="GO" id="GO:0003700">
    <property type="term" value="F:DNA-binding transcription factor activity"/>
    <property type="evidence" value="ECO:0007669"/>
    <property type="project" value="InterPro"/>
</dbReference>
<protein>
    <recommendedName>
        <fullName evidence="7">WRKY domain-containing protein</fullName>
    </recommendedName>
</protein>
<dbReference type="EMBL" id="JADFTS010000004">
    <property type="protein sequence ID" value="KAF9609219.1"/>
    <property type="molecule type" value="Genomic_DNA"/>
</dbReference>
<comment type="caution">
    <text evidence="8">The sequence shown here is derived from an EMBL/GenBank/DDBJ whole genome shotgun (WGS) entry which is preliminary data.</text>
</comment>
<organism evidence="8 9">
    <name type="scientific">Coptis chinensis</name>
    <dbReference type="NCBI Taxonomy" id="261450"/>
    <lineage>
        <taxon>Eukaryota</taxon>
        <taxon>Viridiplantae</taxon>
        <taxon>Streptophyta</taxon>
        <taxon>Embryophyta</taxon>
        <taxon>Tracheophyta</taxon>
        <taxon>Spermatophyta</taxon>
        <taxon>Magnoliopsida</taxon>
        <taxon>Ranunculales</taxon>
        <taxon>Ranunculaceae</taxon>
        <taxon>Coptidoideae</taxon>
        <taxon>Coptis</taxon>
    </lineage>
</organism>
<sequence length="235" mass="26553">MQGSHLISYKTLLILPSQIPPSPGPKSPPTTDTLHQATMADYTSQPTYIPQDFNNSNHTYTYLMDHLDLIDFEVSDFLIPEAGSEEDSTSTQIDYGQSNPVLSEKSDETMANVKSGMKKTKTDVGVRIAFRTKSELEIMDDGYKWRKYGKKAVKNTPNPSGSELVCELCRNYYRCSHQGCHVKKRVEREKEDPSYVITTYDGVHNHESPSIVYYNEMPLMVPNGWTLQASHQASC</sequence>
<evidence type="ECO:0000256" key="6">
    <source>
        <dbReference type="SAM" id="MobiDB-lite"/>
    </source>
</evidence>
<dbReference type="GO" id="GO:0043565">
    <property type="term" value="F:sequence-specific DNA binding"/>
    <property type="evidence" value="ECO:0007669"/>
    <property type="project" value="InterPro"/>
</dbReference>
<dbReference type="PROSITE" id="PS50811">
    <property type="entry name" value="WRKY"/>
    <property type="match status" value="1"/>
</dbReference>
<dbReference type="InterPro" id="IPR036576">
    <property type="entry name" value="WRKY_dom_sf"/>
</dbReference>
<keyword evidence="3" id="KW-0238">DNA-binding</keyword>
<gene>
    <name evidence="8" type="ORF">IFM89_014413</name>
</gene>
<evidence type="ECO:0000313" key="8">
    <source>
        <dbReference type="EMBL" id="KAF9609219.1"/>
    </source>
</evidence>
<dbReference type="SUPFAM" id="SSF118290">
    <property type="entry name" value="WRKY DNA-binding domain"/>
    <property type="match status" value="1"/>
</dbReference>
<evidence type="ECO:0000313" key="9">
    <source>
        <dbReference type="Proteomes" id="UP000631114"/>
    </source>
</evidence>
<keyword evidence="2" id="KW-0805">Transcription regulation</keyword>
<proteinExistence type="predicted"/>
<dbReference type="PANTHER" id="PTHR31221">
    <property type="entry name" value="WRKY TRANSCRIPTION FACTOR PROTEIN 1-RELATED"/>
    <property type="match status" value="1"/>
</dbReference>
<dbReference type="AlphaFoldDB" id="A0A835LZW9"/>
<evidence type="ECO:0000256" key="3">
    <source>
        <dbReference type="ARBA" id="ARBA00023125"/>
    </source>
</evidence>
<feature type="region of interest" description="Disordered" evidence="6">
    <location>
        <begin position="83"/>
        <end position="102"/>
    </location>
</feature>
<name>A0A835LZW9_9MAGN</name>
<feature type="domain" description="WRKY" evidence="7">
    <location>
        <begin position="134"/>
        <end position="209"/>
    </location>
</feature>
<dbReference type="Gene3D" id="2.20.25.80">
    <property type="entry name" value="WRKY domain"/>
    <property type="match status" value="1"/>
</dbReference>
<dbReference type="GO" id="GO:0005634">
    <property type="term" value="C:nucleus"/>
    <property type="evidence" value="ECO:0007669"/>
    <property type="project" value="UniProtKB-SubCell"/>
</dbReference>
<keyword evidence="4" id="KW-0804">Transcription</keyword>
<evidence type="ECO:0000259" key="7">
    <source>
        <dbReference type="PROSITE" id="PS50811"/>
    </source>
</evidence>
<dbReference type="SMART" id="SM00774">
    <property type="entry name" value="WRKY"/>
    <property type="match status" value="1"/>
</dbReference>
<evidence type="ECO:0000256" key="2">
    <source>
        <dbReference type="ARBA" id="ARBA00023015"/>
    </source>
</evidence>
<dbReference type="PANTHER" id="PTHR31221:SF283">
    <property type="entry name" value="WRKY DOMAIN-CONTAINING PROTEIN"/>
    <property type="match status" value="1"/>
</dbReference>
<evidence type="ECO:0000256" key="1">
    <source>
        <dbReference type="ARBA" id="ARBA00004123"/>
    </source>
</evidence>
<evidence type="ECO:0000256" key="5">
    <source>
        <dbReference type="ARBA" id="ARBA00023242"/>
    </source>
</evidence>